<keyword evidence="2" id="KW-1185">Reference proteome</keyword>
<reference evidence="1 2" key="1">
    <citation type="submission" date="2015-01" db="EMBL/GenBank/DDBJ databases">
        <title>Evolution of Trichinella species and genotypes.</title>
        <authorList>
            <person name="Korhonen P.K."/>
            <person name="Edoardo P."/>
            <person name="Giuseppe L.R."/>
            <person name="Gasser R.B."/>
        </authorList>
    </citation>
    <scope>NUCLEOTIDE SEQUENCE [LARGE SCALE GENOMIC DNA]</scope>
    <source>
        <strain evidence="1">ISS1980</strain>
    </source>
</reference>
<sequence length="164" mass="19255">LAYKMEKKAVLKKRSAEETKPIPAIYDEEAFAASAQPSTSGHFPLFKREKFTMYNHRTKRYPKLPQHRRDLQIPVNLSGQRRPVMNFCCGRVHRGTYWYLLRVPTLDCWHPCEPGAWMVLSRLYHNGINNCLPSIPLRSVNWCQQSMVYVRVKTLAHTDFYSKL</sequence>
<gene>
    <name evidence="1" type="ORF">T10_11669</name>
</gene>
<dbReference type="EMBL" id="JYDO01000017">
    <property type="protein sequence ID" value="KRZ77777.1"/>
    <property type="molecule type" value="Genomic_DNA"/>
</dbReference>
<comment type="caution">
    <text evidence="1">The sequence shown here is derived from an EMBL/GenBank/DDBJ whole genome shotgun (WGS) entry which is preliminary data.</text>
</comment>
<name>A0A0V1N1B3_9BILA</name>
<protein>
    <submittedName>
        <fullName evidence="1">Uncharacterized protein</fullName>
    </submittedName>
</protein>
<feature type="non-terminal residue" evidence="1">
    <location>
        <position position="1"/>
    </location>
</feature>
<evidence type="ECO:0000313" key="2">
    <source>
        <dbReference type="Proteomes" id="UP000054843"/>
    </source>
</evidence>
<accession>A0A0V1N1B3</accession>
<organism evidence="1 2">
    <name type="scientific">Trichinella papuae</name>
    <dbReference type="NCBI Taxonomy" id="268474"/>
    <lineage>
        <taxon>Eukaryota</taxon>
        <taxon>Metazoa</taxon>
        <taxon>Ecdysozoa</taxon>
        <taxon>Nematoda</taxon>
        <taxon>Enoplea</taxon>
        <taxon>Dorylaimia</taxon>
        <taxon>Trichinellida</taxon>
        <taxon>Trichinellidae</taxon>
        <taxon>Trichinella</taxon>
    </lineage>
</organism>
<evidence type="ECO:0000313" key="1">
    <source>
        <dbReference type="EMBL" id="KRZ77777.1"/>
    </source>
</evidence>
<dbReference type="Proteomes" id="UP000054843">
    <property type="component" value="Unassembled WGS sequence"/>
</dbReference>
<proteinExistence type="predicted"/>
<dbReference type="AlphaFoldDB" id="A0A0V1N1B3"/>